<dbReference type="InterPro" id="IPR013785">
    <property type="entry name" value="Aldolase_TIM"/>
</dbReference>
<dbReference type="OrthoDB" id="9758822at2"/>
<evidence type="ECO:0000313" key="2">
    <source>
        <dbReference type="EMBL" id="TDO05458.1"/>
    </source>
</evidence>
<evidence type="ECO:0000256" key="1">
    <source>
        <dbReference type="SAM" id="SignalP"/>
    </source>
</evidence>
<keyword evidence="1" id="KW-0732">Signal</keyword>
<comment type="caution">
    <text evidence="2">The sequence shown here is derived from an EMBL/GenBank/DDBJ whole genome shotgun (WGS) entry which is preliminary data.</text>
</comment>
<organism evidence="2 3">
    <name type="scientific">Sunxiuqinia elliptica</name>
    <dbReference type="NCBI Taxonomy" id="655355"/>
    <lineage>
        <taxon>Bacteria</taxon>
        <taxon>Pseudomonadati</taxon>
        <taxon>Bacteroidota</taxon>
        <taxon>Bacteroidia</taxon>
        <taxon>Marinilabiliales</taxon>
        <taxon>Prolixibacteraceae</taxon>
        <taxon>Sunxiuqinia</taxon>
    </lineage>
</organism>
<dbReference type="RefSeq" id="WP_133463503.1">
    <property type="nucleotide sequence ID" value="NZ_SNWI01000001.1"/>
</dbReference>
<dbReference type="EMBL" id="SNWI01000001">
    <property type="protein sequence ID" value="TDO05458.1"/>
    <property type="molecule type" value="Genomic_DNA"/>
</dbReference>
<proteinExistence type="predicted"/>
<evidence type="ECO:0000313" key="3">
    <source>
        <dbReference type="Proteomes" id="UP000294848"/>
    </source>
</evidence>
<accession>A0A4R6HBW1</accession>
<dbReference type="SUPFAM" id="SSF51445">
    <property type="entry name" value="(Trans)glycosidases"/>
    <property type="match status" value="1"/>
</dbReference>
<sequence length="691" mass="79225">MKFTTYLLLVLVLIATMGCNTNSEFTIDNNFLSRTLSIEGGSLHTLKLENKISGRELIPQNEAEFQIRISEGTDKEGTDVILTSADFKMKEVLTQTPEKLVFLLKNEEHDMEVEVVYEIQPDAFYMNKSLNIRSGKETTLERIDVETIKLGDIYQPYQMKQITAWGPSKWRPGLGQPLYTKESATFWGTEFPASYNYVENKTAFCGYLWGKELQPGQTYSSYRSVFGVGDDANFIQDTFFEYIDKIRVRPLRLQVQYNSWFDFGPRVDKEQFEKSVNKVSKELNTKRGVLPFKAFVIDDGWQDVKTDWSDKVWKVNDKFDANFAVSIENVEKAGSSLGLWLSPGCNFGARPAVPLMREKGLEALDQYMSLAGPKYMQLLEDRMVELTKQGVTYFKLDGLFGHLNRREFDFNGGDYGVPTMSQLDTEGFSPADERLNDPKYDELKTYYLVAGTERLMQIFKKQHEVNPNVYIVISNGAYLSPWWLQYIDAVWMINAGDAAGGSNRTQELVYRDGVYYDTWVKEKTQFPINSVFNHEPKKTKTGESKEQFSEYLWMNLSRGTGFVELYIKTENLSDADWDVLADGLKWVNKVFPYFKHARMHGGNPTEGEVYGYTGWNEKGGYASFHNPSETEVQTYSFTLNRAFGLNKSLDKLIVSSPLSNVPEFVGKSFLKDENVEITLKPGEVKMLEFEK</sequence>
<protein>
    <recommendedName>
        <fullName evidence="4">Alpha-galactosidase</fullName>
    </recommendedName>
</protein>
<dbReference type="Gene3D" id="3.20.20.70">
    <property type="entry name" value="Aldolase class I"/>
    <property type="match status" value="1"/>
</dbReference>
<dbReference type="AlphaFoldDB" id="A0A4R6HBW1"/>
<dbReference type="PROSITE" id="PS51257">
    <property type="entry name" value="PROKAR_LIPOPROTEIN"/>
    <property type="match status" value="1"/>
</dbReference>
<evidence type="ECO:0008006" key="4">
    <source>
        <dbReference type="Google" id="ProtNLM"/>
    </source>
</evidence>
<name>A0A4R6HBW1_9BACT</name>
<reference evidence="2 3" key="1">
    <citation type="submission" date="2019-03" db="EMBL/GenBank/DDBJ databases">
        <title>Freshwater and sediment microbial communities from various areas in North America, analyzing microbe dynamics in response to fracking.</title>
        <authorList>
            <person name="Lamendella R."/>
        </authorList>
    </citation>
    <scope>NUCLEOTIDE SEQUENCE [LARGE SCALE GENOMIC DNA]</scope>
    <source>
        <strain evidence="2 3">114D</strain>
    </source>
</reference>
<feature type="chain" id="PRO_5020720953" description="Alpha-galactosidase" evidence="1">
    <location>
        <begin position="23"/>
        <end position="691"/>
    </location>
</feature>
<gene>
    <name evidence="2" type="ORF">DET52_101818</name>
</gene>
<dbReference type="InterPro" id="IPR017853">
    <property type="entry name" value="GH"/>
</dbReference>
<dbReference type="Proteomes" id="UP000294848">
    <property type="component" value="Unassembled WGS sequence"/>
</dbReference>
<feature type="signal peptide" evidence="1">
    <location>
        <begin position="1"/>
        <end position="22"/>
    </location>
</feature>